<comment type="caution">
    <text evidence="4">The sequence shown here is derived from an EMBL/GenBank/DDBJ whole genome shotgun (WGS) entry which is preliminary data.</text>
</comment>
<proteinExistence type="predicted"/>
<dbReference type="OrthoDB" id="9804819at2"/>
<dbReference type="Proteomes" id="UP000190188">
    <property type="component" value="Unassembled WGS sequence"/>
</dbReference>
<dbReference type="Pfam" id="PF00005">
    <property type="entry name" value="ABC_tran"/>
    <property type="match status" value="1"/>
</dbReference>
<dbReference type="EMBL" id="MSZX01000013">
    <property type="protein sequence ID" value="OPA73963.1"/>
    <property type="molecule type" value="Genomic_DNA"/>
</dbReference>
<evidence type="ECO:0000256" key="1">
    <source>
        <dbReference type="ARBA" id="ARBA00022741"/>
    </source>
</evidence>
<dbReference type="SUPFAM" id="SSF52540">
    <property type="entry name" value="P-loop containing nucleoside triphosphate hydrolases"/>
    <property type="match status" value="1"/>
</dbReference>
<evidence type="ECO:0000313" key="5">
    <source>
        <dbReference type="Proteomes" id="UP000190188"/>
    </source>
</evidence>
<organism evidence="4 5">
    <name type="scientific">Paenibacillus selenitireducens</name>
    <dbReference type="NCBI Taxonomy" id="1324314"/>
    <lineage>
        <taxon>Bacteria</taxon>
        <taxon>Bacillati</taxon>
        <taxon>Bacillota</taxon>
        <taxon>Bacilli</taxon>
        <taxon>Bacillales</taxon>
        <taxon>Paenibacillaceae</taxon>
        <taxon>Paenibacillus</taxon>
    </lineage>
</organism>
<reference evidence="4 5" key="1">
    <citation type="submission" date="2017-01" db="EMBL/GenBank/DDBJ databases">
        <title>Genome analysis of Paenibacillus selenitrireducens ES3-24.</title>
        <authorList>
            <person name="Xu D."/>
            <person name="Yao R."/>
            <person name="Zheng S."/>
        </authorList>
    </citation>
    <scope>NUCLEOTIDE SEQUENCE [LARGE SCALE GENOMIC DNA]</scope>
    <source>
        <strain evidence="4 5">ES3-24</strain>
    </source>
</reference>
<dbReference type="PROSITE" id="PS00211">
    <property type="entry name" value="ABC_TRANSPORTER_1"/>
    <property type="match status" value="1"/>
</dbReference>
<dbReference type="InterPro" id="IPR003439">
    <property type="entry name" value="ABC_transporter-like_ATP-bd"/>
</dbReference>
<gene>
    <name evidence="4" type="ORF">BVG16_26345</name>
</gene>
<dbReference type="InterPro" id="IPR017871">
    <property type="entry name" value="ABC_transporter-like_CS"/>
</dbReference>
<feature type="domain" description="ABC transporter" evidence="3">
    <location>
        <begin position="17"/>
        <end position="244"/>
    </location>
</feature>
<dbReference type="PROSITE" id="PS50893">
    <property type="entry name" value="ABC_TRANSPORTER_2"/>
    <property type="match status" value="1"/>
</dbReference>
<dbReference type="GO" id="GO:0005524">
    <property type="term" value="F:ATP binding"/>
    <property type="evidence" value="ECO:0007669"/>
    <property type="project" value="UniProtKB-KW"/>
</dbReference>
<dbReference type="InterPro" id="IPR003593">
    <property type="entry name" value="AAA+_ATPase"/>
</dbReference>
<dbReference type="PANTHER" id="PTHR43038:SF3">
    <property type="entry name" value="ABC TRANSPORTER G FAMILY MEMBER 20 ISOFORM X1"/>
    <property type="match status" value="1"/>
</dbReference>
<accession>A0A1T2X307</accession>
<dbReference type="SMART" id="SM00382">
    <property type="entry name" value="AAA"/>
    <property type="match status" value="1"/>
</dbReference>
<dbReference type="Gene3D" id="3.40.50.300">
    <property type="entry name" value="P-loop containing nucleotide triphosphate hydrolases"/>
    <property type="match status" value="1"/>
</dbReference>
<dbReference type="GO" id="GO:0016887">
    <property type="term" value="F:ATP hydrolysis activity"/>
    <property type="evidence" value="ECO:0007669"/>
    <property type="project" value="InterPro"/>
</dbReference>
<keyword evidence="5" id="KW-1185">Reference proteome</keyword>
<keyword evidence="2 4" id="KW-0067">ATP-binding</keyword>
<dbReference type="RefSeq" id="WP_078502193.1">
    <property type="nucleotide sequence ID" value="NZ_MSZX01000013.1"/>
</dbReference>
<evidence type="ECO:0000259" key="3">
    <source>
        <dbReference type="PROSITE" id="PS50893"/>
    </source>
</evidence>
<evidence type="ECO:0000256" key="2">
    <source>
        <dbReference type="ARBA" id="ARBA00022840"/>
    </source>
</evidence>
<dbReference type="STRING" id="1324314.BVG16_26345"/>
<sequence>MSASHPFVPPSSSASVVDLREVTRKFGDRTVLDQITLEVRRGEIFGLLGPSGSGKTTLIKLITGIDQADGGIVHMLGEKMPKLAMLQRFGYMAQSDALYNELTARENLQFFASLYSLAGARRNERIQAVMGVVDLLDHLNKPVSAYSGGMKRRLSLAISLLHEPEVLILDEPTVGIDPVLRQSIWKELLTLRDQGTTIILTTHVMDEADKCDRIGLIRDGHLTAVDSPDALKTKTGTTTIEDAFIVLGGGIQA</sequence>
<name>A0A1T2X307_9BACL</name>
<dbReference type="InterPro" id="IPR027417">
    <property type="entry name" value="P-loop_NTPase"/>
</dbReference>
<evidence type="ECO:0000313" key="4">
    <source>
        <dbReference type="EMBL" id="OPA73963.1"/>
    </source>
</evidence>
<keyword evidence="1" id="KW-0547">Nucleotide-binding</keyword>
<dbReference type="AlphaFoldDB" id="A0A1T2X307"/>
<protein>
    <submittedName>
        <fullName evidence="4">ABC transporter ATP-binding protein</fullName>
    </submittedName>
</protein>
<dbReference type="PANTHER" id="PTHR43038">
    <property type="entry name" value="ATP-BINDING CASSETTE, SUB-FAMILY H, MEMBER 1"/>
    <property type="match status" value="1"/>
</dbReference>